<dbReference type="InterPro" id="IPR050738">
    <property type="entry name" value="Sulfatase"/>
</dbReference>
<dbReference type="AlphaFoldDB" id="A0A5S4HGR6"/>
<reference evidence="3 4" key="1">
    <citation type="submission" date="2019-05" db="EMBL/GenBank/DDBJ databases">
        <title>Draft genome sequence of Nonomuraea zeae DSM 100528.</title>
        <authorList>
            <person name="Saricaoglu S."/>
            <person name="Isik K."/>
        </authorList>
    </citation>
    <scope>NUCLEOTIDE SEQUENCE [LARGE SCALE GENOMIC DNA]</scope>
    <source>
        <strain evidence="3 4">DSM 100528</strain>
    </source>
</reference>
<dbReference type="OrthoDB" id="9777306at2"/>
<dbReference type="EMBL" id="VCKX01000011">
    <property type="protein sequence ID" value="TMR38170.1"/>
    <property type="molecule type" value="Genomic_DNA"/>
</dbReference>
<comment type="similarity">
    <text evidence="1">Belongs to the sulfatase family.</text>
</comment>
<evidence type="ECO:0000256" key="1">
    <source>
        <dbReference type="ARBA" id="ARBA00008779"/>
    </source>
</evidence>
<keyword evidence="4" id="KW-1185">Reference proteome</keyword>
<evidence type="ECO:0000259" key="2">
    <source>
        <dbReference type="Pfam" id="PF00884"/>
    </source>
</evidence>
<dbReference type="PANTHER" id="PTHR42693:SF33">
    <property type="entry name" value="ARYLSULFATASE"/>
    <property type="match status" value="1"/>
</dbReference>
<name>A0A5S4HGR6_9ACTN</name>
<protein>
    <submittedName>
        <fullName evidence="3">DUF1501 domain-containing protein</fullName>
    </submittedName>
</protein>
<dbReference type="SUPFAM" id="SSF53649">
    <property type="entry name" value="Alkaline phosphatase-like"/>
    <property type="match status" value="1"/>
</dbReference>
<organism evidence="3 4">
    <name type="scientific">Nonomuraea zeae</name>
    <dbReference type="NCBI Taxonomy" id="1642303"/>
    <lineage>
        <taxon>Bacteria</taxon>
        <taxon>Bacillati</taxon>
        <taxon>Actinomycetota</taxon>
        <taxon>Actinomycetes</taxon>
        <taxon>Streptosporangiales</taxon>
        <taxon>Streptosporangiaceae</taxon>
        <taxon>Nonomuraea</taxon>
    </lineage>
</organism>
<comment type="caution">
    <text evidence="3">The sequence shown here is derived from an EMBL/GenBank/DDBJ whole genome shotgun (WGS) entry which is preliminary data.</text>
</comment>
<feature type="domain" description="Sulfatase N-terminal" evidence="2">
    <location>
        <begin position="5"/>
        <end position="350"/>
    </location>
</feature>
<dbReference type="PANTHER" id="PTHR42693">
    <property type="entry name" value="ARYLSULFATASE FAMILY MEMBER"/>
    <property type="match status" value="1"/>
</dbReference>
<evidence type="ECO:0000313" key="4">
    <source>
        <dbReference type="Proteomes" id="UP000306628"/>
    </source>
</evidence>
<dbReference type="Gene3D" id="3.40.720.10">
    <property type="entry name" value="Alkaline Phosphatase, subunit A"/>
    <property type="match status" value="1"/>
</dbReference>
<dbReference type="GO" id="GO:0004065">
    <property type="term" value="F:arylsulfatase activity"/>
    <property type="evidence" value="ECO:0007669"/>
    <property type="project" value="TreeGrafter"/>
</dbReference>
<dbReference type="Pfam" id="PF00884">
    <property type="entry name" value="Sulfatase"/>
    <property type="match status" value="1"/>
</dbReference>
<gene>
    <name evidence="3" type="ORF">ETD85_05885</name>
</gene>
<proteinExistence type="inferred from homology"/>
<accession>A0A5S4HGR6</accession>
<dbReference type="InterPro" id="IPR000917">
    <property type="entry name" value="Sulfatase_N"/>
</dbReference>
<dbReference type="InterPro" id="IPR017850">
    <property type="entry name" value="Alkaline_phosphatase_core_sf"/>
</dbReference>
<dbReference type="Proteomes" id="UP000306628">
    <property type="component" value="Unassembled WGS sequence"/>
</dbReference>
<sequence length="441" mass="48606">MAERPNILLLFPDQHRHDWLPSAPDLPLHMPHLAALMERGVRFVNAVTPSPICAPARACLASGRDYDACGVPNNQVNYPLHQETVYQRLRATGYRVGGVGKFDLHKATQDWGLDGRRLLPEWGFTDGIDNEGKIDAVSSGAERPAGPYMAYLHREGLAATHVADFAARHGKLPSYVNTRPTPLPEEAYCDNWVARNALDVLAGFEPGRPWYLAVNFTGPHNPMDVTAGMQRRRRDAAFPPPVAAQDFDADTHQRVRRNYAAMLENIDRHIGRLLAAVAARGELERTLVVYSSDHGEMLGDLGRWSKSTWHHPSMGVPMIVSGPGVNAGVTSDALVSLQDLTATFLDCAGAGPLPGMDGRSLWPILRGAATAHRPHVRCGLDDWRAVYDGRFKLVRTGEAHLLYDRGADPHELTDVADQHPDEVNRLARLLRVPSWEGSLNV</sequence>
<evidence type="ECO:0000313" key="3">
    <source>
        <dbReference type="EMBL" id="TMR38170.1"/>
    </source>
</evidence>